<organism evidence="2 3">
    <name type="scientific">Streptomyces chumphonensis</name>
    <dbReference type="NCBI Taxonomy" id="1214925"/>
    <lineage>
        <taxon>Bacteria</taxon>
        <taxon>Bacillati</taxon>
        <taxon>Actinomycetota</taxon>
        <taxon>Actinomycetes</taxon>
        <taxon>Kitasatosporales</taxon>
        <taxon>Streptomycetaceae</taxon>
        <taxon>Streptomyces</taxon>
    </lineage>
</organism>
<dbReference type="Proteomes" id="UP000632289">
    <property type="component" value="Unassembled WGS sequence"/>
</dbReference>
<dbReference type="Gene3D" id="3.10.180.10">
    <property type="entry name" value="2,3-Dihydroxybiphenyl 1,2-Dioxygenase, domain 1"/>
    <property type="match status" value="1"/>
</dbReference>
<dbReference type="EMBL" id="JACXYU010000002">
    <property type="protein sequence ID" value="MBD3931074.1"/>
    <property type="molecule type" value="Genomic_DNA"/>
</dbReference>
<protein>
    <submittedName>
        <fullName evidence="2">VOC family protein</fullName>
    </submittedName>
</protein>
<proteinExistence type="predicted"/>
<dbReference type="PANTHER" id="PTHR35908">
    <property type="entry name" value="HYPOTHETICAL FUSION PROTEIN"/>
    <property type="match status" value="1"/>
</dbReference>
<evidence type="ECO:0000313" key="3">
    <source>
        <dbReference type="Proteomes" id="UP000632289"/>
    </source>
</evidence>
<dbReference type="InterPro" id="IPR029068">
    <property type="entry name" value="Glyas_Bleomycin-R_OHBP_Dase"/>
</dbReference>
<dbReference type="AlphaFoldDB" id="A0A927EW01"/>
<dbReference type="RefSeq" id="WP_191208387.1">
    <property type="nucleotide sequence ID" value="NZ_BAABKL010000023.1"/>
</dbReference>
<keyword evidence="3" id="KW-1185">Reference proteome</keyword>
<dbReference type="InterPro" id="IPR041581">
    <property type="entry name" value="Glyoxalase_6"/>
</dbReference>
<dbReference type="Pfam" id="PF18029">
    <property type="entry name" value="Glyoxalase_6"/>
    <property type="match status" value="1"/>
</dbReference>
<accession>A0A927EW01</accession>
<dbReference type="SUPFAM" id="SSF54593">
    <property type="entry name" value="Glyoxalase/Bleomycin resistance protein/Dihydroxybiphenyl dioxygenase"/>
    <property type="match status" value="1"/>
</dbReference>
<name>A0A927EW01_9ACTN</name>
<evidence type="ECO:0000313" key="2">
    <source>
        <dbReference type="EMBL" id="MBD3931074.1"/>
    </source>
</evidence>
<gene>
    <name evidence="2" type="ORF">IF129_05795</name>
</gene>
<dbReference type="PANTHER" id="PTHR35908:SF1">
    <property type="entry name" value="CONSERVED PROTEIN"/>
    <property type="match status" value="1"/>
</dbReference>
<comment type="caution">
    <text evidence="2">The sequence shown here is derived from an EMBL/GenBank/DDBJ whole genome shotgun (WGS) entry which is preliminary data.</text>
</comment>
<reference evidence="2" key="1">
    <citation type="submission" date="2020-09" db="EMBL/GenBank/DDBJ databases">
        <title>Secondary metabolite and genome analysis of marine Streptomyces chumphonensis KK1-2T.</title>
        <authorList>
            <person name="Phongsopitanun W."/>
            <person name="Kanchanasin P."/>
            <person name="Pittayakhajonwut P."/>
            <person name="Suwanborirux K."/>
            <person name="Tanasupawat S."/>
        </authorList>
    </citation>
    <scope>NUCLEOTIDE SEQUENCE</scope>
    <source>
        <strain evidence="2">KK1-2</strain>
    </source>
</reference>
<sequence>MSARFKDLVLDAGDHQALADWWCAALGYSRRVPPGGEEPPPREWPVPIHDPRGEGPLIWVSPVPEPKSVRNRMRLDVWGDTRELLGLGATLVRRRTGERNWDVLADPEGNEFCVFSPDPRTVPGVRLARR</sequence>
<evidence type="ECO:0000259" key="1">
    <source>
        <dbReference type="Pfam" id="PF18029"/>
    </source>
</evidence>
<feature type="domain" description="Glyoxalase-like" evidence="1">
    <location>
        <begin position="8"/>
        <end position="115"/>
    </location>
</feature>